<protein>
    <submittedName>
        <fullName evidence="3">Right-handed parallel beta-helix repeat-containing protein</fullName>
    </submittedName>
</protein>
<dbReference type="Gene3D" id="2.160.20.10">
    <property type="entry name" value="Single-stranded right-handed beta-helix, Pectin lyase-like"/>
    <property type="match status" value="1"/>
</dbReference>
<dbReference type="InterPro" id="IPR012334">
    <property type="entry name" value="Pectin_lyas_fold"/>
</dbReference>
<evidence type="ECO:0000256" key="1">
    <source>
        <dbReference type="SAM" id="MobiDB-lite"/>
    </source>
</evidence>
<accession>A0ABS3SLK2</accession>
<feature type="compositionally biased region" description="Low complexity" evidence="1">
    <location>
        <begin position="257"/>
        <end position="271"/>
    </location>
</feature>
<feature type="compositionally biased region" description="Pro residues" evidence="1">
    <location>
        <begin position="272"/>
        <end position="286"/>
    </location>
</feature>
<organism evidence="3 4">
    <name type="scientific">Cellulomonas fengjieae</name>
    <dbReference type="NCBI Taxonomy" id="2819978"/>
    <lineage>
        <taxon>Bacteria</taxon>
        <taxon>Bacillati</taxon>
        <taxon>Actinomycetota</taxon>
        <taxon>Actinomycetes</taxon>
        <taxon>Micrococcales</taxon>
        <taxon>Cellulomonadaceae</taxon>
        <taxon>Cellulomonas</taxon>
    </lineage>
</organism>
<evidence type="ECO:0000313" key="4">
    <source>
        <dbReference type="Proteomes" id="UP000678317"/>
    </source>
</evidence>
<evidence type="ECO:0000313" key="3">
    <source>
        <dbReference type="EMBL" id="MBO3086537.1"/>
    </source>
</evidence>
<dbReference type="RefSeq" id="WP_208290510.1">
    <property type="nucleotide sequence ID" value="NZ_CP074404.1"/>
</dbReference>
<reference evidence="3 4" key="1">
    <citation type="submission" date="2021-03" db="EMBL/GenBank/DDBJ databases">
        <title>novel species in genus Cellulomonas.</title>
        <authorList>
            <person name="Zhang G."/>
        </authorList>
    </citation>
    <scope>NUCLEOTIDE SEQUENCE [LARGE SCALE GENOMIC DNA]</scope>
    <source>
        <strain evidence="4">zg-ZUI188</strain>
    </source>
</reference>
<feature type="compositionally biased region" description="Low complexity" evidence="1">
    <location>
        <begin position="301"/>
        <end position="313"/>
    </location>
</feature>
<dbReference type="SMART" id="SM00710">
    <property type="entry name" value="PbH1"/>
    <property type="match status" value="6"/>
</dbReference>
<dbReference type="EMBL" id="JAGFBM010000010">
    <property type="protein sequence ID" value="MBO3086537.1"/>
    <property type="molecule type" value="Genomic_DNA"/>
</dbReference>
<dbReference type="InterPro" id="IPR011050">
    <property type="entry name" value="Pectin_lyase_fold/virulence"/>
</dbReference>
<dbReference type="InterPro" id="IPR006626">
    <property type="entry name" value="PbH1"/>
</dbReference>
<dbReference type="SUPFAM" id="SSF51126">
    <property type="entry name" value="Pectin lyase-like"/>
    <property type="match status" value="1"/>
</dbReference>
<dbReference type="PANTHER" id="PTHR13361:SF1">
    <property type="entry name" value="WW DOMAIN-BINDING PROTEIN 11"/>
    <property type="match status" value="1"/>
</dbReference>
<sequence length="868" mass="89373">MTLTISTGTRRRWRRAAPIVVVASAFAAGIAVAPAVLADPPVYSPVATLVSDTFSRTTASGWGVATSGQAWTSSAPGASSTSSGAGHIALAPGRNVTLAVPSVTATDTRVAVAVAATSAPTAGNGAFTSLDVRAQDGKSYRATLRLGRSGTATLHLVRRNGGGSETTLVAERALPFTVAAKQKVAFELQATGSTSVDVWARAWPVGTATPAWRAKATDSSAQRLATGSIAVRGYLSSASSALTTDVDDLVVSRLALSGPSTTPTPTASATPKPTPTPTPTVKPTPSPTATAAPGPAPTAAPSPTATPTATAAPAPAPQPSQPATSAVGSAPVGSTSYAVPAGAIFAAPLGTTGGSGTAASPYGSAQTAIDRAPTGSTIVLRAGVYHESVFVPQRKKLVIQSYPKEAVWFDGSSRVTGWVRSGSTWYVDGWNYAFDHTVSYIRGADDSSRFVDPAYPMAGYPDQVWIDGAPLAQVGSAGAVRPGTFFVDRGAKRLVIGSDPNGHAVDASTLVKGVQIQGEGTTVRGLGIRRYANHLSAFGAISAEMPNITLENLVVEDNATIGVFAWADGHTFRNITAVDNGLLGLGANTSDGSTITASVFSRNNTERFNREPSSGGIKISESDDFSVTDSLFDSNTTNGLWFDVYNLRTTIARNTFSNNGSDGLMYEISEGALIAGNHFVNNGRAGIDIIDSGSVSVWNNTLVGNGQWAVRLFQDERTWPDPAFPLQIRSIRFQNNVIAFPPGATCPLLVQDTTQTRYAKNMNLAFDTNLYHRTGPTSPANVACLANGSAAFQTYKSLAAMTAGHGYDRSSVLLEGPAVVDSAFAVTAAAKAAVRPAGVPADVAAALRVSPGWNGAIGAIGAITTVKK</sequence>
<dbReference type="InterPro" id="IPR039448">
    <property type="entry name" value="Beta_helix"/>
</dbReference>
<dbReference type="Proteomes" id="UP000678317">
    <property type="component" value="Unassembled WGS sequence"/>
</dbReference>
<feature type="domain" description="Right handed beta helix" evidence="2">
    <location>
        <begin position="548"/>
        <end position="702"/>
    </location>
</feature>
<proteinExistence type="predicted"/>
<feature type="region of interest" description="Disordered" evidence="1">
    <location>
        <begin position="256"/>
        <end position="331"/>
    </location>
</feature>
<keyword evidence="4" id="KW-1185">Reference proteome</keyword>
<name>A0ABS3SLK2_9CELL</name>
<dbReference type="Pfam" id="PF13229">
    <property type="entry name" value="Beta_helix"/>
    <property type="match status" value="1"/>
</dbReference>
<comment type="caution">
    <text evidence="3">The sequence shown here is derived from an EMBL/GenBank/DDBJ whole genome shotgun (WGS) entry which is preliminary data.</text>
</comment>
<dbReference type="PANTHER" id="PTHR13361">
    <property type="entry name" value="WW DOMAIN-BINDING PROTEIN 11"/>
    <property type="match status" value="1"/>
</dbReference>
<gene>
    <name evidence="3" type="ORF">J4035_17975</name>
</gene>
<evidence type="ECO:0000259" key="2">
    <source>
        <dbReference type="Pfam" id="PF13229"/>
    </source>
</evidence>